<proteinExistence type="predicted"/>
<keyword evidence="2" id="KW-1185">Reference proteome</keyword>
<evidence type="ECO:0000313" key="1">
    <source>
        <dbReference type="EMBL" id="CAI9262600.1"/>
    </source>
</evidence>
<sequence length="184" mass="21088">MRVNVEFLKNNRGKSKGLVGVPVGSQKGWVDCRDSFTPPYLLSSSDASVSSFSHSRAFKNPLPFPLRLLVYFYDVWLRSTKKSTYLSHLISSMHHHRLKDQTLCPWIFLNYIRGIFVFLLHQTEMIGQESRDVLSIFCCISIEGSSIGLYIHTYIYVLLYDVTLTPVCPPLIILDNMAELRPIV</sequence>
<dbReference type="EMBL" id="OX465086">
    <property type="protein sequence ID" value="CAI9262600.1"/>
    <property type="molecule type" value="Genomic_DNA"/>
</dbReference>
<protein>
    <submittedName>
        <fullName evidence="1">Uncharacterized protein</fullName>
    </submittedName>
</protein>
<accession>A0AA35VAT9</accession>
<evidence type="ECO:0000313" key="2">
    <source>
        <dbReference type="Proteomes" id="UP001177003"/>
    </source>
</evidence>
<dbReference type="AlphaFoldDB" id="A0AA35VAT9"/>
<name>A0AA35VAT9_LACSI</name>
<gene>
    <name evidence="1" type="ORF">LSALG_LOCUS3329</name>
</gene>
<dbReference type="Proteomes" id="UP001177003">
    <property type="component" value="Chromosome 0"/>
</dbReference>
<organism evidence="1 2">
    <name type="scientific">Lactuca saligna</name>
    <name type="common">Willowleaf lettuce</name>
    <dbReference type="NCBI Taxonomy" id="75948"/>
    <lineage>
        <taxon>Eukaryota</taxon>
        <taxon>Viridiplantae</taxon>
        <taxon>Streptophyta</taxon>
        <taxon>Embryophyta</taxon>
        <taxon>Tracheophyta</taxon>
        <taxon>Spermatophyta</taxon>
        <taxon>Magnoliopsida</taxon>
        <taxon>eudicotyledons</taxon>
        <taxon>Gunneridae</taxon>
        <taxon>Pentapetalae</taxon>
        <taxon>asterids</taxon>
        <taxon>campanulids</taxon>
        <taxon>Asterales</taxon>
        <taxon>Asteraceae</taxon>
        <taxon>Cichorioideae</taxon>
        <taxon>Cichorieae</taxon>
        <taxon>Lactucinae</taxon>
        <taxon>Lactuca</taxon>
    </lineage>
</organism>
<reference evidence="1" key="1">
    <citation type="submission" date="2023-04" db="EMBL/GenBank/DDBJ databases">
        <authorList>
            <person name="Vijverberg K."/>
            <person name="Xiong W."/>
            <person name="Schranz E."/>
        </authorList>
    </citation>
    <scope>NUCLEOTIDE SEQUENCE</scope>
</reference>